<accession>A0A087UUV0</accession>
<dbReference type="GO" id="GO:0042765">
    <property type="term" value="C:GPI-anchor transamidase complex"/>
    <property type="evidence" value="ECO:0007669"/>
    <property type="project" value="InterPro"/>
</dbReference>
<evidence type="ECO:0000256" key="3">
    <source>
        <dbReference type="ARBA" id="ARBA00022502"/>
    </source>
</evidence>
<comment type="similarity">
    <text evidence="2">Belongs to the peptidase C13 family.</text>
</comment>
<feature type="active site" description="Nucleophile" evidence="5">
    <location>
        <position position="206"/>
    </location>
</feature>
<organism evidence="7 8">
    <name type="scientific">Stegodyphus mimosarum</name>
    <name type="common">African social velvet spider</name>
    <dbReference type="NCBI Taxonomy" id="407821"/>
    <lineage>
        <taxon>Eukaryota</taxon>
        <taxon>Metazoa</taxon>
        <taxon>Ecdysozoa</taxon>
        <taxon>Arthropoda</taxon>
        <taxon>Chelicerata</taxon>
        <taxon>Arachnida</taxon>
        <taxon>Araneae</taxon>
        <taxon>Araneomorphae</taxon>
        <taxon>Entelegynae</taxon>
        <taxon>Eresoidea</taxon>
        <taxon>Eresidae</taxon>
        <taxon>Stegodyphus</taxon>
    </lineage>
</organism>
<keyword evidence="8" id="KW-1185">Reference proteome</keyword>
<evidence type="ECO:0000313" key="7">
    <source>
        <dbReference type="EMBL" id="KFM81139.1"/>
    </source>
</evidence>
<dbReference type="OrthoDB" id="192611at2759"/>
<evidence type="ECO:0000256" key="5">
    <source>
        <dbReference type="PIRSR" id="PIRSR019663-1"/>
    </source>
</evidence>
<dbReference type="STRING" id="407821.A0A087UUV0"/>
<keyword evidence="6" id="KW-0472">Membrane</keyword>
<dbReference type="Gene3D" id="3.40.50.1460">
    <property type="match status" value="1"/>
</dbReference>
<dbReference type="OMA" id="VMESQFP"/>
<feature type="non-terminal residue" evidence="7">
    <location>
        <position position="347"/>
    </location>
</feature>
<reference evidence="7 8" key="1">
    <citation type="submission" date="2013-11" db="EMBL/GenBank/DDBJ databases">
        <title>Genome sequencing of Stegodyphus mimosarum.</title>
        <authorList>
            <person name="Bechsgaard J."/>
        </authorList>
    </citation>
    <scope>NUCLEOTIDE SEQUENCE [LARGE SCALE GENOMIC DNA]</scope>
</reference>
<keyword evidence="6" id="KW-1133">Transmembrane helix</keyword>
<dbReference type="GO" id="GO:0003923">
    <property type="term" value="F:GPI-anchor transamidase activity"/>
    <property type="evidence" value="ECO:0007669"/>
    <property type="project" value="InterPro"/>
</dbReference>
<evidence type="ECO:0000256" key="2">
    <source>
        <dbReference type="ARBA" id="ARBA00009941"/>
    </source>
</evidence>
<evidence type="ECO:0000256" key="6">
    <source>
        <dbReference type="SAM" id="Phobius"/>
    </source>
</evidence>
<keyword evidence="6" id="KW-0812">Transmembrane</keyword>
<evidence type="ECO:0000313" key="8">
    <source>
        <dbReference type="Proteomes" id="UP000054359"/>
    </source>
</evidence>
<dbReference type="EMBL" id="KK121752">
    <property type="protein sequence ID" value="KFM81139.1"/>
    <property type="molecule type" value="Genomic_DNA"/>
</dbReference>
<comment type="pathway">
    <text evidence="1">Glycolipid biosynthesis; glycosylphosphatidylinositol-anchor biosynthesis.</text>
</comment>
<dbReference type="AlphaFoldDB" id="A0A087UUV0"/>
<dbReference type="FunFam" id="3.40.50.1460:FF:000002">
    <property type="entry name" value="GPI-anchor transamidase"/>
    <property type="match status" value="1"/>
</dbReference>
<dbReference type="InterPro" id="IPR001096">
    <property type="entry name" value="Peptidase_C13"/>
</dbReference>
<dbReference type="UniPathway" id="UPA00196"/>
<dbReference type="PIRSF" id="PIRSF500138">
    <property type="entry name" value="GPI8"/>
    <property type="match status" value="1"/>
</dbReference>
<dbReference type="PANTHER" id="PTHR48067">
    <property type="entry name" value="GPI-ANCHOR TRANSAMIDASE"/>
    <property type="match status" value="1"/>
</dbReference>
<proteinExistence type="inferred from homology"/>
<dbReference type="PRINTS" id="PR00776">
    <property type="entry name" value="HEMOGLOBNASE"/>
</dbReference>
<gene>
    <name evidence="7" type="ORF">X975_06759</name>
</gene>
<feature type="transmembrane region" description="Helical" evidence="6">
    <location>
        <begin position="9"/>
        <end position="27"/>
    </location>
</feature>
<dbReference type="GO" id="GO:0016255">
    <property type="term" value="P:attachment of GPI anchor to protein"/>
    <property type="evidence" value="ECO:0007669"/>
    <property type="project" value="InterPro"/>
</dbReference>
<dbReference type="Pfam" id="PF01650">
    <property type="entry name" value="Peptidase_C13"/>
    <property type="match status" value="1"/>
</dbReference>
<name>A0A087UUV0_STEMI</name>
<feature type="active site" evidence="5">
    <location>
        <position position="164"/>
    </location>
</feature>
<evidence type="ECO:0000256" key="4">
    <source>
        <dbReference type="ARBA" id="ARBA00022729"/>
    </source>
</evidence>
<evidence type="ECO:0000256" key="1">
    <source>
        <dbReference type="ARBA" id="ARBA00004687"/>
    </source>
</evidence>
<keyword evidence="4" id="KW-0732">Signal</keyword>
<dbReference type="Proteomes" id="UP000054359">
    <property type="component" value="Unassembled WGS sequence"/>
</dbReference>
<dbReference type="GO" id="GO:0006508">
    <property type="term" value="P:proteolysis"/>
    <property type="evidence" value="ECO:0007669"/>
    <property type="project" value="InterPro"/>
</dbReference>
<dbReference type="PIRSF" id="PIRSF019663">
    <property type="entry name" value="Legumain"/>
    <property type="match status" value="1"/>
</dbReference>
<dbReference type="PANTHER" id="PTHR48067:SF1">
    <property type="entry name" value="GPI-ANCHOR TRANSAMIDASE"/>
    <property type="match status" value="1"/>
</dbReference>
<dbReference type="InterPro" id="IPR028361">
    <property type="entry name" value="GPI_transamidase"/>
</dbReference>
<protein>
    <submittedName>
        <fullName evidence="7">GPI-anchor transamidase</fullName>
    </submittedName>
</protein>
<dbReference type="GO" id="GO:0006506">
    <property type="term" value="P:GPI anchor biosynthetic process"/>
    <property type="evidence" value="ECO:0007669"/>
    <property type="project" value="UniProtKB-UniPathway"/>
</dbReference>
<sequence length="347" mass="40182">MLRQWNKIISVYMFISLCVLCSLYDVYTYSEEEIPDFFQTGHTNNWAVLVCTSRFWFNYRHVSNVLSIYRSVKRLGIPDSHIILMLADDMACNPRNPRAATVFNNAHHHINVYGDDVEVDYRGYEVTVENFIRLLTGRLSPSTPRSKRLLSDEHSNILIYMTGHGGEGFLKFQDSEEITNVELADAFEQMWQKKRYRNIFFMIDTCQAESMFQRFYSPNILAVASSKIGEDSLSHHGDPTIGVYVIDRYTYYALDFLEKVNKGSTRTMGQFLQVCPKRACISTVTSRKDLFPANPDNVLLTDFFGSVRNVELTKNTINLPPMLNQTMKEEDRHSDAKWTYIEQFPVA</sequence>
<keyword evidence="3" id="KW-0337">GPI-anchor biosynthesis</keyword>